<proteinExistence type="predicted"/>
<organism evidence="1 2">
    <name type="scientific">Pseudodesulfovibrio indicus</name>
    <dbReference type="NCBI Taxonomy" id="1716143"/>
    <lineage>
        <taxon>Bacteria</taxon>
        <taxon>Pseudomonadati</taxon>
        <taxon>Thermodesulfobacteriota</taxon>
        <taxon>Desulfovibrionia</taxon>
        <taxon>Desulfovibrionales</taxon>
        <taxon>Desulfovibrionaceae</taxon>
    </lineage>
</organism>
<dbReference type="EMBL" id="CP014206">
    <property type="protein sequence ID" value="AMK12037.1"/>
    <property type="molecule type" value="Genomic_DNA"/>
</dbReference>
<protein>
    <submittedName>
        <fullName evidence="1">Uncharacterized protein</fullName>
    </submittedName>
</protein>
<name>A0ABM5YX72_9BACT</name>
<evidence type="ECO:0000313" key="2">
    <source>
        <dbReference type="Proteomes" id="UP000055611"/>
    </source>
</evidence>
<accession>A0ABM5YX72</accession>
<sequence>MVNLPLLVWLPLKTDKMVQGQTDGTSNKEEQGVNRRTLGVNSFKINEPVRHYADKDGQQK</sequence>
<gene>
    <name evidence="1" type="ORF">AWY79_13440</name>
</gene>
<evidence type="ECO:0000313" key="1">
    <source>
        <dbReference type="EMBL" id="AMK12037.1"/>
    </source>
</evidence>
<dbReference type="Proteomes" id="UP000055611">
    <property type="component" value="Chromosome"/>
</dbReference>
<reference evidence="1 2" key="1">
    <citation type="journal article" date="2016" name="Front. Microbiol.">
        <title>Genome Sequence of the Piezophilic, Mesophilic Sulfate-Reducing Bacterium Desulfovibrio indicus J2T.</title>
        <authorList>
            <person name="Cao J."/>
            <person name="Maignien L."/>
            <person name="Shao Z."/>
            <person name="Alain K."/>
            <person name="Jebbar M."/>
        </authorList>
    </citation>
    <scope>NUCLEOTIDE SEQUENCE [LARGE SCALE GENOMIC DNA]</scope>
    <source>
        <strain evidence="1 2">J2</strain>
    </source>
</reference>
<keyword evidence="2" id="KW-1185">Reference proteome</keyword>